<organism evidence="1 2">
    <name type="scientific">Beggiatoa leptomitoformis</name>
    <dbReference type="NCBI Taxonomy" id="288004"/>
    <lineage>
        <taxon>Bacteria</taxon>
        <taxon>Pseudomonadati</taxon>
        <taxon>Pseudomonadota</taxon>
        <taxon>Gammaproteobacteria</taxon>
        <taxon>Thiotrichales</taxon>
        <taxon>Thiotrichaceae</taxon>
        <taxon>Beggiatoa</taxon>
    </lineage>
</organism>
<dbReference type="EMBL" id="CP018889">
    <property type="protein sequence ID" value="QGX04081.1"/>
    <property type="molecule type" value="Genomic_DNA"/>
</dbReference>
<dbReference type="AlphaFoldDB" id="A0A650GDT6"/>
<protein>
    <submittedName>
        <fullName evidence="1">Uncharacterized protein</fullName>
    </submittedName>
</protein>
<accession>A0A650GDT6</accession>
<evidence type="ECO:0000313" key="1">
    <source>
        <dbReference type="EMBL" id="QGX04081.1"/>
    </source>
</evidence>
<dbReference type="RefSeq" id="WP_145917080.1">
    <property type="nucleotide sequence ID" value="NZ_CP012373.2"/>
</dbReference>
<keyword evidence="2" id="KW-1185">Reference proteome</keyword>
<proteinExistence type="predicted"/>
<gene>
    <name evidence="1" type="ORF">BLE401_18605</name>
</gene>
<reference evidence="2" key="1">
    <citation type="submission" date="2016-12" db="EMBL/GenBank/DDBJ databases">
        <title>Complete Genome Sequence of Beggiatoa leptomitiformis D-401.</title>
        <authorList>
            <person name="Fomenkov A."/>
            <person name="Vincze T."/>
            <person name="Grabovich M."/>
            <person name="Anton B.P."/>
            <person name="Dubinina G."/>
            <person name="Orlova M."/>
            <person name="Belousova E."/>
            <person name="Roberts R.J."/>
        </authorList>
    </citation>
    <scope>NUCLEOTIDE SEQUENCE [LARGE SCALE GENOMIC DNA]</scope>
    <source>
        <strain evidence="2">D-401</strain>
    </source>
</reference>
<name>A0A650GDT6_9GAMM</name>
<sequence length="69" mass="7454">MLLLFRTTYKQISADNTNAQDLPDTVPNHPLLSLNLPPTTSEYSTSSNADGTDTTALNDVVRADFISGL</sequence>
<evidence type="ECO:0000313" key="2">
    <source>
        <dbReference type="Proteomes" id="UP000234271"/>
    </source>
</evidence>
<dbReference type="Proteomes" id="UP000234271">
    <property type="component" value="Chromosome"/>
</dbReference>